<dbReference type="PANTHER" id="PTHR46910:SF40">
    <property type="entry name" value="ZN(II)2CYS6 TRANSCRIPTION FACTOR (EUROFUNG)"/>
    <property type="match status" value="1"/>
</dbReference>
<evidence type="ECO:0000313" key="8">
    <source>
        <dbReference type="Proteomes" id="UP000191285"/>
    </source>
</evidence>
<dbReference type="SMART" id="SM00066">
    <property type="entry name" value="GAL4"/>
    <property type="match status" value="1"/>
</dbReference>
<dbReference type="AlphaFoldDB" id="A0A1V6TGN0"/>
<keyword evidence="1" id="KW-0479">Metal-binding</keyword>
<gene>
    <name evidence="7" type="ORF">PENSTE_c006G05172</name>
</gene>
<organism evidence="7 8">
    <name type="scientific">Penicillium steckii</name>
    <dbReference type="NCBI Taxonomy" id="303698"/>
    <lineage>
        <taxon>Eukaryota</taxon>
        <taxon>Fungi</taxon>
        <taxon>Dikarya</taxon>
        <taxon>Ascomycota</taxon>
        <taxon>Pezizomycotina</taxon>
        <taxon>Eurotiomycetes</taxon>
        <taxon>Eurotiomycetidae</taxon>
        <taxon>Eurotiales</taxon>
        <taxon>Aspergillaceae</taxon>
        <taxon>Penicillium</taxon>
    </lineage>
</organism>
<dbReference type="EMBL" id="MLKD01000006">
    <property type="protein sequence ID" value="OQE25326.1"/>
    <property type="molecule type" value="Genomic_DNA"/>
</dbReference>
<dbReference type="GO" id="GO:0008270">
    <property type="term" value="F:zinc ion binding"/>
    <property type="evidence" value="ECO:0007669"/>
    <property type="project" value="InterPro"/>
</dbReference>
<keyword evidence="4" id="KW-0804">Transcription</keyword>
<dbReference type="Pfam" id="PF04082">
    <property type="entry name" value="Fungal_trans"/>
    <property type="match status" value="1"/>
</dbReference>
<dbReference type="Pfam" id="PF00172">
    <property type="entry name" value="Zn_clus"/>
    <property type="match status" value="1"/>
</dbReference>
<dbReference type="STRING" id="303698.A0A1V6TGN0"/>
<dbReference type="GO" id="GO:0006351">
    <property type="term" value="P:DNA-templated transcription"/>
    <property type="evidence" value="ECO:0007669"/>
    <property type="project" value="InterPro"/>
</dbReference>
<dbReference type="Gene3D" id="4.10.240.10">
    <property type="entry name" value="Zn(2)-C6 fungal-type DNA-binding domain"/>
    <property type="match status" value="1"/>
</dbReference>
<dbReference type="InterPro" id="IPR036864">
    <property type="entry name" value="Zn2-C6_fun-type_DNA-bd_sf"/>
</dbReference>
<dbReference type="OrthoDB" id="39175at2759"/>
<dbReference type="GO" id="GO:0003677">
    <property type="term" value="F:DNA binding"/>
    <property type="evidence" value="ECO:0007669"/>
    <property type="project" value="UniProtKB-KW"/>
</dbReference>
<dbReference type="GO" id="GO:0000981">
    <property type="term" value="F:DNA-binding transcription factor activity, RNA polymerase II-specific"/>
    <property type="evidence" value="ECO:0007669"/>
    <property type="project" value="InterPro"/>
</dbReference>
<name>A0A1V6TGN0_9EURO</name>
<dbReference type="CDD" id="cd12148">
    <property type="entry name" value="fungal_TF_MHR"/>
    <property type="match status" value="1"/>
</dbReference>
<evidence type="ECO:0000313" key="7">
    <source>
        <dbReference type="EMBL" id="OQE25326.1"/>
    </source>
</evidence>
<dbReference type="SUPFAM" id="SSF57701">
    <property type="entry name" value="Zn2/Cys6 DNA-binding domain"/>
    <property type="match status" value="1"/>
</dbReference>
<evidence type="ECO:0000256" key="4">
    <source>
        <dbReference type="ARBA" id="ARBA00023163"/>
    </source>
</evidence>
<reference evidence="8" key="1">
    <citation type="journal article" date="2017" name="Nat. Microbiol.">
        <title>Global analysis of biosynthetic gene clusters reveals vast potential of secondary metabolite production in Penicillium species.</title>
        <authorList>
            <person name="Nielsen J.C."/>
            <person name="Grijseels S."/>
            <person name="Prigent S."/>
            <person name="Ji B."/>
            <person name="Dainat J."/>
            <person name="Nielsen K.F."/>
            <person name="Frisvad J.C."/>
            <person name="Workman M."/>
            <person name="Nielsen J."/>
        </authorList>
    </citation>
    <scope>NUCLEOTIDE SEQUENCE [LARGE SCALE GENOMIC DNA]</scope>
    <source>
        <strain evidence="8">IBT 24891</strain>
    </source>
</reference>
<dbReference type="PROSITE" id="PS50048">
    <property type="entry name" value="ZN2_CY6_FUNGAL_2"/>
    <property type="match status" value="1"/>
</dbReference>
<evidence type="ECO:0000256" key="1">
    <source>
        <dbReference type="ARBA" id="ARBA00022723"/>
    </source>
</evidence>
<keyword evidence="5" id="KW-0539">Nucleus</keyword>
<evidence type="ECO:0000259" key="6">
    <source>
        <dbReference type="PROSITE" id="PS50048"/>
    </source>
</evidence>
<keyword evidence="3" id="KW-0238">DNA-binding</keyword>
<feature type="domain" description="Zn(2)-C6 fungal-type" evidence="6">
    <location>
        <begin position="19"/>
        <end position="56"/>
    </location>
</feature>
<keyword evidence="2" id="KW-0805">Transcription regulation</keyword>
<evidence type="ECO:0000256" key="3">
    <source>
        <dbReference type="ARBA" id="ARBA00023125"/>
    </source>
</evidence>
<dbReference type="CDD" id="cd00067">
    <property type="entry name" value="GAL4"/>
    <property type="match status" value="1"/>
</dbReference>
<accession>A0A1V6TGN0</accession>
<dbReference type="InterPro" id="IPR001138">
    <property type="entry name" value="Zn2Cys6_DnaBD"/>
</dbReference>
<dbReference type="PANTHER" id="PTHR46910">
    <property type="entry name" value="TRANSCRIPTION FACTOR PDR1"/>
    <property type="match status" value="1"/>
</dbReference>
<proteinExistence type="predicted"/>
<dbReference type="InterPro" id="IPR007219">
    <property type="entry name" value="XnlR_reg_dom"/>
</dbReference>
<keyword evidence="8" id="KW-1185">Reference proteome</keyword>
<evidence type="ECO:0000256" key="5">
    <source>
        <dbReference type="ARBA" id="ARBA00023242"/>
    </source>
</evidence>
<evidence type="ECO:0000256" key="2">
    <source>
        <dbReference type="ARBA" id="ARBA00023015"/>
    </source>
</evidence>
<sequence>MSEKPDYNGVARTDLTTQACDMCRKRKVKCLLPSPETSALSSRCQRCERLNLLCTFISPSKTRGPKKRVDSHTRSQELPSDVRYRTDDLCNRALFKILMQDYLDRLYPLVPVIHRPSFHEALRKELDCEDEGFHAVTLGIAALVVATLASRFPLYQNHAQPLQLSSRKEFVHACYKKVILMRNWSYFDELNFQKFAVSYLFSAAFLQLGDQNWSRMLSVEAMQIARLLKMHLITNYEGLNCIEAQLRKKGFWLVFYIYVHASLQNLHGERLTFLDPVLLRSINPEDLMPLEVDDEFIFEHDVVFPSNVNPSLMSGFDLHSRIFWASIQSLDPSTNESETCPCVRVKDNHSQLTYFQNRLHELKILLEDIPPYLQSWQLTSENTHINHLGSTDTVLYSQFSAMRVNIHVTHLWLQSLILDQLEAAMSLQHTALDPRALWIDRESLCRQLLFIVFNSPSESLEANGLHLATKVRDIAASLLSCPLHPEDPISKQVANYIQKSTDILSRLDCSESLNTLHLQSWIDTDRLPKG</sequence>
<comment type="caution">
    <text evidence="7">The sequence shown here is derived from an EMBL/GenBank/DDBJ whole genome shotgun (WGS) entry which is preliminary data.</text>
</comment>
<dbReference type="InterPro" id="IPR050987">
    <property type="entry name" value="AtrR-like"/>
</dbReference>
<protein>
    <recommendedName>
        <fullName evidence="6">Zn(2)-C6 fungal-type domain-containing protein</fullName>
    </recommendedName>
</protein>
<dbReference type="Proteomes" id="UP000191285">
    <property type="component" value="Unassembled WGS sequence"/>
</dbReference>